<dbReference type="AlphaFoldDB" id="A0A822DEM3"/>
<reference evidence="2" key="1">
    <citation type="submission" date="2021-02" db="EMBL/GenBank/DDBJ databases">
        <authorList>
            <person name="Nowell W R."/>
        </authorList>
    </citation>
    <scope>NUCLEOTIDE SEQUENCE</scope>
</reference>
<proteinExistence type="predicted"/>
<gene>
    <name evidence="2" type="ORF">QYT958_LOCUS43191</name>
</gene>
<accession>A0A822DEM3</accession>
<dbReference type="EMBL" id="CAJOBR010059999">
    <property type="protein sequence ID" value="CAF5070263.1"/>
    <property type="molecule type" value="Genomic_DNA"/>
</dbReference>
<evidence type="ECO:0000313" key="2">
    <source>
        <dbReference type="EMBL" id="CAF5070263.1"/>
    </source>
</evidence>
<evidence type="ECO:0000256" key="1">
    <source>
        <dbReference type="SAM" id="MobiDB-lite"/>
    </source>
</evidence>
<name>A0A822DEM3_9BILA</name>
<sequence length="70" mass="6949">VTHKAAATKPASAAPEPAPASPKTAAAASSQRDGKRGASTASKQGGAQFLEGAKKVEASKAYKHGRSEST</sequence>
<organism evidence="2 3">
    <name type="scientific">Rotaria socialis</name>
    <dbReference type="NCBI Taxonomy" id="392032"/>
    <lineage>
        <taxon>Eukaryota</taxon>
        <taxon>Metazoa</taxon>
        <taxon>Spiralia</taxon>
        <taxon>Gnathifera</taxon>
        <taxon>Rotifera</taxon>
        <taxon>Eurotatoria</taxon>
        <taxon>Bdelloidea</taxon>
        <taxon>Philodinida</taxon>
        <taxon>Philodinidae</taxon>
        <taxon>Rotaria</taxon>
    </lineage>
</organism>
<comment type="caution">
    <text evidence="2">The sequence shown here is derived from an EMBL/GenBank/DDBJ whole genome shotgun (WGS) entry which is preliminary data.</text>
</comment>
<feature type="region of interest" description="Disordered" evidence="1">
    <location>
        <begin position="1"/>
        <end position="70"/>
    </location>
</feature>
<dbReference type="Proteomes" id="UP000663848">
    <property type="component" value="Unassembled WGS sequence"/>
</dbReference>
<feature type="non-terminal residue" evidence="2">
    <location>
        <position position="70"/>
    </location>
</feature>
<feature type="non-terminal residue" evidence="2">
    <location>
        <position position="1"/>
    </location>
</feature>
<feature type="compositionally biased region" description="Low complexity" evidence="1">
    <location>
        <begin position="1"/>
        <end position="30"/>
    </location>
</feature>
<evidence type="ECO:0000313" key="3">
    <source>
        <dbReference type="Proteomes" id="UP000663848"/>
    </source>
</evidence>
<protein>
    <submittedName>
        <fullName evidence="2">Uncharacterized protein</fullName>
    </submittedName>
</protein>
<feature type="compositionally biased region" description="Basic and acidic residues" evidence="1">
    <location>
        <begin position="52"/>
        <end position="70"/>
    </location>
</feature>